<evidence type="ECO:0000313" key="2">
    <source>
        <dbReference type="Proteomes" id="UP000249046"/>
    </source>
</evidence>
<protein>
    <submittedName>
        <fullName evidence="1">Uncharacterized protein</fullName>
    </submittedName>
</protein>
<comment type="caution">
    <text evidence="1">The sequence shown here is derived from an EMBL/GenBank/DDBJ whole genome shotgun (WGS) entry which is preliminary data.</text>
</comment>
<evidence type="ECO:0000313" key="1">
    <source>
        <dbReference type="EMBL" id="PZQ17413.1"/>
    </source>
</evidence>
<reference evidence="1 2" key="1">
    <citation type="submission" date="2017-08" db="EMBL/GenBank/DDBJ databases">
        <title>Infants hospitalized years apart are colonized by the same room-sourced microbial strains.</title>
        <authorList>
            <person name="Brooks B."/>
            <person name="Olm M.R."/>
            <person name="Firek B.A."/>
            <person name="Baker R."/>
            <person name="Thomas B.C."/>
            <person name="Morowitz M.J."/>
            <person name="Banfield J.F."/>
        </authorList>
    </citation>
    <scope>NUCLEOTIDE SEQUENCE [LARGE SCALE GENOMIC DNA]</scope>
    <source>
        <strain evidence="1">S2_005_003_R2_42</strain>
    </source>
</reference>
<gene>
    <name evidence="1" type="ORF">DI564_06310</name>
</gene>
<dbReference type="Proteomes" id="UP000249046">
    <property type="component" value="Unassembled WGS sequence"/>
</dbReference>
<sequence length="165" mass="17841">MAALKFLPSADASVVSEHSRDVIRAILIDAELPSCVITSTVRTPAAQARAMYNNLEKVGVDEQLKLYAAPGRQVIAEYQRLKPTGAGRQTIIDAMEQRILAIGPGKVSKHCADASKLNVVDIAPSSIASQRRFLNALERALQAGRLSKYLAPAHGDPAFHLEIEQ</sequence>
<dbReference type="AlphaFoldDB" id="A0A2W5MII8"/>
<proteinExistence type="predicted"/>
<name>A0A2W5MII8_9GAMM</name>
<accession>A0A2W5MII8</accession>
<organism evidence="1 2">
    <name type="scientific">Rhodanobacter denitrificans</name>
    <dbReference type="NCBI Taxonomy" id="666685"/>
    <lineage>
        <taxon>Bacteria</taxon>
        <taxon>Pseudomonadati</taxon>
        <taxon>Pseudomonadota</taxon>
        <taxon>Gammaproteobacteria</taxon>
        <taxon>Lysobacterales</taxon>
        <taxon>Rhodanobacteraceae</taxon>
        <taxon>Rhodanobacter</taxon>
    </lineage>
</organism>
<dbReference type="EMBL" id="QFPO01000004">
    <property type="protein sequence ID" value="PZQ17413.1"/>
    <property type="molecule type" value="Genomic_DNA"/>
</dbReference>